<dbReference type="Gene3D" id="3.90.79.10">
    <property type="entry name" value="Nucleoside Triphosphate Pyrophosphohydrolase"/>
    <property type="match status" value="1"/>
</dbReference>
<reference evidence="8 9" key="1">
    <citation type="submission" date="2017-03" db="EMBL/GenBank/DDBJ databases">
        <authorList>
            <person name="Afonso C.L."/>
            <person name="Miller P.J."/>
            <person name="Scott M.A."/>
            <person name="Spackman E."/>
            <person name="Goraichik I."/>
            <person name="Dimitrov K.M."/>
            <person name="Suarez D.L."/>
            <person name="Swayne D.E."/>
        </authorList>
    </citation>
    <scope>NUCLEOTIDE SEQUENCE [LARGE SCALE GENOMIC DNA]</scope>
    <source>
        <strain evidence="8 9">CECT 7691</strain>
    </source>
</reference>
<keyword evidence="6" id="KW-0464">Manganese</keyword>
<keyword evidence="4" id="KW-0378">Hydrolase</keyword>
<dbReference type="PROSITE" id="PS51462">
    <property type="entry name" value="NUDIX"/>
    <property type="match status" value="1"/>
</dbReference>
<gene>
    <name evidence="8" type="ORF">OCH7691_00289</name>
</gene>
<dbReference type="EMBL" id="FWFR01000001">
    <property type="protein sequence ID" value="SLN14803.1"/>
    <property type="molecule type" value="Genomic_DNA"/>
</dbReference>
<dbReference type="Proteomes" id="UP000193200">
    <property type="component" value="Unassembled WGS sequence"/>
</dbReference>
<sequence length="268" mass="28828">MSEKKAPPVPIPSATVLLLRDGPAGLEVFMVVRHREIDFASGALVFPGGKVDPEDCDGRLTDRCPGCEGLDATARAVRVAAIREAFEECGVLLARKRGAAALVGGDMLTALEARYRAALVANTTDMATVAAAEDLELATDLLAPFAHWITPKPLPKRFDTMFFLARAPEDQLAVHDGSESVDSVWARPLDVLADWEAKRRTLVFATRMNVAKLGRAASVDAAFEQAASAPLVTVEPTMEMREDGERWLTIPAAADYGLTEERASRAIG</sequence>
<dbReference type="RefSeq" id="WP_085883433.1">
    <property type="nucleotide sequence ID" value="NZ_FWFR01000001.1"/>
</dbReference>
<dbReference type="InterPro" id="IPR000086">
    <property type="entry name" value="NUDIX_hydrolase_dom"/>
</dbReference>
<evidence type="ECO:0000256" key="4">
    <source>
        <dbReference type="ARBA" id="ARBA00022801"/>
    </source>
</evidence>
<dbReference type="GO" id="GO:0016818">
    <property type="term" value="F:hydrolase activity, acting on acid anhydrides, in phosphorus-containing anhydrides"/>
    <property type="evidence" value="ECO:0007669"/>
    <property type="project" value="InterPro"/>
</dbReference>
<evidence type="ECO:0000256" key="5">
    <source>
        <dbReference type="ARBA" id="ARBA00022842"/>
    </source>
</evidence>
<dbReference type="GO" id="GO:0046872">
    <property type="term" value="F:metal ion binding"/>
    <property type="evidence" value="ECO:0007669"/>
    <property type="project" value="UniProtKB-KW"/>
</dbReference>
<dbReference type="InterPro" id="IPR039121">
    <property type="entry name" value="NUDT19"/>
</dbReference>
<dbReference type="InParanoid" id="A0A1Y5RH89"/>
<evidence type="ECO:0000256" key="1">
    <source>
        <dbReference type="ARBA" id="ARBA00001936"/>
    </source>
</evidence>
<dbReference type="InterPro" id="IPR015797">
    <property type="entry name" value="NUDIX_hydrolase-like_dom_sf"/>
</dbReference>
<dbReference type="SUPFAM" id="SSF55811">
    <property type="entry name" value="Nudix"/>
    <property type="match status" value="1"/>
</dbReference>
<keyword evidence="5" id="KW-0460">Magnesium</keyword>
<feature type="domain" description="Nudix hydrolase" evidence="7">
    <location>
        <begin position="9"/>
        <end position="210"/>
    </location>
</feature>
<keyword evidence="9" id="KW-1185">Reference proteome</keyword>
<evidence type="ECO:0000256" key="2">
    <source>
        <dbReference type="ARBA" id="ARBA00001946"/>
    </source>
</evidence>
<evidence type="ECO:0000313" key="8">
    <source>
        <dbReference type="EMBL" id="SLN14803.1"/>
    </source>
</evidence>
<dbReference type="AlphaFoldDB" id="A0A1Y5RH89"/>
<evidence type="ECO:0000313" key="9">
    <source>
        <dbReference type="Proteomes" id="UP000193200"/>
    </source>
</evidence>
<keyword evidence="3" id="KW-0479">Metal-binding</keyword>
<comment type="cofactor">
    <cofactor evidence="1">
        <name>Mn(2+)</name>
        <dbReference type="ChEBI" id="CHEBI:29035"/>
    </cofactor>
</comment>
<evidence type="ECO:0000256" key="6">
    <source>
        <dbReference type="ARBA" id="ARBA00023211"/>
    </source>
</evidence>
<dbReference type="PANTHER" id="PTHR12318:SF0">
    <property type="entry name" value="ACYL-COENZYME A DIPHOSPHATASE NUDT19"/>
    <property type="match status" value="1"/>
</dbReference>
<protein>
    <submittedName>
        <fullName evidence="8">NUDIX domain protein</fullName>
    </submittedName>
</protein>
<evidence type="ECO:0000259" key="7">
    <source>
        <dbReference type="PROSITE" id="PS51462"/>
    </source>
</evidence>
<proteinExistence type="predicted"/>
<name>A0A1Y5RH89_9PROT</name>
<accession>A0A1Y5RH89</accession>
<comment type="cofactor">
    <cofactor evidence="2">
        <name>Mg(2+)</name>
        <dbReference type="ChEBI" id="CHEBI:18420"/>
    </cofactor>
</comment>
<evidence type="ECO:0000256" key="3">
    <source>
        <dbReference type="ARBA" id="ARBA00022723"/>
    </source>
</evidence>
<dbReference type="PANTHER" id="PTHR12318">
    <property type="entry name" value="TESTOSTERONE-REGULATED PROTEIN RP2"/>
    <property type="match status" value="1"/>
</dbReference>
<dbReference type="OrthoDB" id="7183442at2"/>
<organism evidence="8 9">
    <name type="scientific">Oceanibacterium hippocampi</name>
    <dbReference type="NCBI Taxonomy" id="745714"/>
    <lineage>
        <taxon>Bacteria</taxon>
        <taxon>Pseudomonadati</taxon>
        <taxon>Pseudomonadota</taxon>
        <taxon>Alphaproteobacteria</taxon>
        <taxon>Sneathiellales</taxon>
        <taxon>Sneathiellaceae</taxon>
        <taxon>Oceanibacterium</taxon>
    </lineage>
</organism>
<dbReference type="CDD" id="cd18870">
    <property type="entry name" value="NUDIX_AcylCoAdiphos_Nudt19"/>
    <property type="match status" value="1"/>
</dbReference>